<dbReference type="EC" id="1.1.1.193" evidence="12"/>
<dbReference type="PROSITE" id="PS51747">
    <property type="entry name" value="CYT_DCMP_DEAMINASES_2"/>
    <property type="match status" value="1"/>
</dbReference>
<feature type="binding site" evidence="15">
    <location>
        <position position="81"/>
    </location>
    <ligand>
        <name>Zn(2+)</name>
        <dbReference type="ChEBI" id="CHEBI:29105"/>
        <note>catalytic</note>
    </ligand>
</feature>
<dbReference type="SUPFAM" id="SSF53927">
    <property type="entry name" value="Cytidine deaminase-like"/>
    <property type="match status" value="1"/>
</dbReference>
<evidence type="ECO:0000259" key="16">
    <source>
        <dbReference type="PROSITE" id="PS51747"/>
    </source>
</evidence>
<comment type="pathway">
    <text evidence="3 12">Cofactor biosynthesis; riboflavin biosynthesis; 5-amino-6-(D-ribitylamino)uracil from GTP: step 3/4.</text>
</comment>
<dbReference type="InterPro" id="IPR004794">
    <property type="entry name" value="Eubact_RibD"/>
</dbReference>
<feature type="binding site" evidence="14">
    <location>
        <position position="204"/>
    </location>
    <ligand>
        <name>substrate</name>
    </ligand>
</feature>
<comment type="pathway">
    <text evidence="2 12">Cofactor biosynthesis; riboflavin biosynthesis; 5-amino-6-(D-ribitylamino)uracil from GTP: step 2/4.</text>
</comment>
<proteinExistence type="inferred from homology"/>
<keyword evidence="12 17" id="KW-0378">Hydrolase</keyword>
<keyword evidence="18" id="KW-1185">Reference proteome</keyword>
<evidence type="ECO:0000256" key="5">
    <source>
        <dbReference type="ARBA" id="ARBA00007417"/>
    </source>
</evidence>
<organism evidence="17 18">
    <name type="scientific">Pusillimonas minor</name>
    <dbReference type="NCBI Taxonomy" id="2697024"/>
    <lineage>
        <taxon>Bacteria</taxon>
        <taxon>Pseudomonadati</taxon>
        <taxon>Pseudomonadota</taxon>
        <taxon>Betaproteobacteria</taxon>
        <taxon>Burkholderiales</taxon>
        <taxon>Alcaligenaceae</taxon>
        <taxon>Pusillimonas</taxon>
    </lineage>
</organism>
<dbReference type="AlphaFoldDB" id="A0A842HR64"/>
<evidence type="ECO:0000256" key="8">
    <source>
        <dbReference type="ARBA" id="ARBA00022833"/>
    </source>
</evidence>
<dbReference type="InterPro" id="IPR024072">
    <property type="entry name" value="DHFR-like_dom_sf"/>
</dbReference>
<keyword evidence="6 12" id="KW-0686">Riboflavin biosynthesis</keyword>
<comment type="catalytic activity">
    <reaction evidence="12">
        <text>2,5-diamino-6-hydroxy-4-(5-phosphoribosylamino)-pyrimidine + H2O + H(+) = 5-amino-6-(5-phospho-D-ribosylamino)uracil + NH4(+)</text>
        <dbReference type="Rhea" id="RHEA:21868"/>
        <dbReference type="ChEBI" id="CHEBI:15377"/>
        <dbReference type="ChEBI" id="CHEBI:15378"/>
        <dbReference type="ChEBI" id="CHEBI:28938"/>
        <dbReference type="ChEBI" id="CHEBI:58453"/>
        <dbReference type="ChEBI" id="CHEBI:58614"/>
        <dbReference type="EC" id="3.5.4.26"/>
    </reaction>
</comment>
<evidence type="ECO:0000256" key="15">
    <source>
        <dbReference type="PIRSR" id="PIRSR006769-3"/>
    </source>
</evidence>
<evidence type="ECO:0000256" key="11">
    <source>
        <dbReference type="ARBA" id="ARBA00023268"/>
    </source>
</evidence>
<evidence type="ECO:0000256" key="4">
    <source>
        <dbReference type="ARBA" id="ARBA00005259"/>
    </source>
</evidence>
<dbReference type="PANTHER" id="PTHR38011">
    <property type="entry name" value="DIHYDROFOLATE REDUCTASE FAMILY PROTEIN (AFU_ORTHOLOGUE AFUA_8G06820)"/>
    <property type="match status" value="1"/>
</dbReference>
<dbReference type="InterPro" id="IPR016192">
    <property type="entry name" value="APOBEC/CMP_deaminase_Zn-bd"/>
</dbReference>
<dbReference type="GO" id="GO:0050661">
    <property type="term" value="F:NADP binding"/>
    <property type="evidence" value="ECO:0007669"/>
    <property type="project" value="InterPro"/>
</dbReference>
<comment type="function">
    <text evidence="1 12">Converts 2,5-diamino-6-(ribosylamino)-4(3h)-pyrimidinone 5'-phosphate into 5-amino-6-(ribosylamino)-2,4(1h,3h)-pyrimidinedione 5'-phosphate.</text>
</comment>
<evidence type="ECO:0000256" key="6">
    <source>
        <dbReference type="ARBA" id="ARBA00022619"/>
    </source>
</evidence>
<dbReference type="NCBIfam" id="TIGR00326">
    <property type="entry name" value="eubact_ribD"/>
    <property type="match status" value="1"/>
</dbReference>
<evidence type="ECO:0000256" key="7">
    <source>
        <dbReference type="ARBA" id="ARBA00022723"/>
    </source>
</evidence>
<dbReference type="GO" id="GO:0008270">
    <property type="term" value="F:zinc ion binding"/>
    <property type="evidence" value="ECO:0007669"/>
    <property type="project" value="InterPro"/>
</dbReference>
<evidence type="ECO:0000256" key="12">
    <source>
        <dbReference type="PIRNR" id="PIRNR006769"/>
    </source>
</evidence>
<keyword evidence="9 12" id="KW-0521">NADP</keyword>
<keyword evidence="11" id="KW-0511">Multifunctional enzyme</keyword>
<accession>A0A842HR64</accession>
<dbReference type="PIRSF" id="PIRSF006769">
    <property type="entry name" value="RibD"/>
    <property type="match status" value="1"/>
</dbReference>
<dbReference type="GO" id="GO:0008835">
    <property type="term" value="F:diaminohydroxyphosphoribosylaminopyrimidine deaminase activity"/>
    <property type="evidence" value="ECO:0007669"/>
    <property type="project" value="UniProtKB-EC"/>
</dbReference>
<dbReference type="SUPFAM" id="SSF53597">
    <property type="entry name" value="Dihydrofolate reductase-like"/>
    <property type="match status" value="1"/>
</dbReference>
<feature type="binding site" evidence="14">
    <location>
        <position position="197"/>
    </location>
    <ligand>
        <name>NADP(+)</name>
        <dbReference type="ChEBI" id="CHEBI:58349"/>
    </ligand>
</feature>
<dbReference type="Proteomes" id="UP000545386">
    <property type="component" value="Unassembled WGS sequence"/>
</dbReference>
<feature type="binding site" evidence="14">
    <location>
        <position position="287"/>
    </location>
    <ligand>
        <name>substrate</name>
    </ligand>
</feature>
<keyword evidence="10 12" id="KW-0560">Oxidoreductase</keyword>
<dbReference type="EMBL" id="JACJUU010000012">
    <property type="protein sequence ID" value="MBC2770807.1"/>
    <property type="molecule type" value="Genomic_DNA"/>
</dbReference>
<keyword evidence="7 12" id="KW-0479">Metal-binding</keyword>
<feature type="binding site" evidence="14">
    <location>
        <position position="167"/>
    </location>
    <ligand>
        <name>substrate</name>
    </ligand>
</feature>
<feature type="binding site" evidence="14">
    <location>
        <position position="151"/>
    </location>
    <ligand>
        <name>NADP(+)</name>
        <dbReference type="ChEBI" id="CHEBI:58349"/>
    </ligand>
</feature>
<reference evidence="17 18" key="1">
    <citation type="submission" date="2020-08" db="EMBL/GenBank/DDBJ databases">
        <title>Paraeoetvoesia sp. YC-7-48 draft genome sequence.</title>
        <authorList>
            <person name="Yao L."/>
        </authorList>
    </citation>
    <scope>NUCLEOTIDE SEQUENCE [LARGE SCALE GENOMIC DNA]</scope>
    <source>
        <strain evidence="18">YC-7-48</strain>
    </source>
</reference>
<comment type="caution">
    <text evidence="17">The sequence shown here is derived from an EMBL/GenBank/DDBJ whole genome shotgun (WGS) entry which is preliminary data.</text>
</comment>
<dbReference type="CDD" id="cd01284">
    <property type="entry name" value="Riboflavin_deaminase-reductase"/>
    <property type="match status" value="1"/>
</dbReference>
<dbReference type="Gene3D" id="3.40.140.10">
    <property type="entry name" value="Cytidine Deaminase, domain 2"/>
    <property type="match status" value="1"/>
</dbReference>
<feature type="active site" description="Proton donor" evidence="13">
    <location>
        <position position="46"/>
    </location>
</feature>
<comment type="cofactor">
    <cofactor evidence="12 15">
        <name>Zn(2+)</name>
        <dbReference type="ChEBI" id="CHEBI:29105"/>
    </cofactor>
    <text evidence="12 15">Binds 1 zinc ion.</text>
</comment>
<dbReference type="InterPro" id="IPR011549">
    <property type="entry name" value="RibD_C"/>
</dbReference>
<sequence length="377" mass="40208">MRQAIALSAGVLFLTNPNPRVGCVIVKDGQVVASGATQAVGGPHAEVMALRQAQERGVDVAGSTVYVTLEPCSHFGRTPPCVDALVAARPARVVIAMSDPNPLVSGRGVARLRAAGIDVSVPVCADEALELNPGFVARMTRKTPWVWVKSAASLDGQTALANGVSQWITGPQARADGHHWRARSCVVLTGLGTVLADDPQLTVREVDTRRQPVRAVVDTHFQVPETARLFDGGRVLVFTCMVNHDKAQRLADRGVQVVVLPERDGHVDLMAVMQWLGANEFNEVHVEAGARLHGTLLQADLVDELLVYFAPMVLGPGQGMFALPGLSVLGGVQRYDFLAPVTIGPDLRVRARRADRWARLLAAVSTDLSGGHVVPAL</sequence>
<comment type="similarity">
    <text evidence="4 12">In the N-terminal section; belongs to the cytidine and deoxycytidylate deaminase family.</text>
</comment>
<dbReference type="PROSITE" id="PS00903">
    <property type="entry name" value="CYT_DCMP_DEAMINASES_1"/>
    <property type="match status" value="1"/>
</dbReference>
<dbReference type="GO" id="GO:0009231">
    <property type="term" value="P:riboflavin biosynthetic process"/>
    <property type="evidence" value="ECO:0007669"/>
    <property type="project" value="UniProtKB-UniPathway"/>
</dbReference>
<evidence type="ECO:0000256" key="3">
    <source>
        <dbReference type="ARBA" id="ARBA00004910"/>
    </source>
</evidence>
<dbReference type="NCBIfam" id="TIGR00227">
    <property type="entry name" value="ribD_Cterm"/>
    <property type="match status" value="1"/>
</dbReference>
<dbReference type="Pfam" id="PF00383">
    <property type="entry name" value="dCMP_cyt_deam_1"/>
    <property type="match status" value="1"/>
</dbReference>
<comment type="similarity">
    <text evidence="5 12">In the C-terminal section; belongs to the HTP reductase family.</text>
</comment>
<evidence type="ECO:0000313" key="18">
    <source>
        <dbReference type="Proteomes" id="UP000545386"/>
    </source>
</evidence>
<feature type="binding site" evidence="14">
    <location>
        <position position="165"/>
    </location>
    <ligand>
        <name>substrate</name>
    </ligand>
</feature>
<feature type="binding site" evidence="15">
    <location>
        <position position="72"/>
    </location>
    <ligand>
        <name>Zn(2+)</name>
        <dbReference type="ChEBI" id="CHEBI:29105"/>
        <note>catalytic</note>
    </ligand>
</feature>
<dbReference type="InterPro" id="IPR002734">
    <property type="entry name" value="RibDG_C"/>
</dbReference>
<evidence type="ECO:0000256" key="10">
    <source>
        <dbReference type="ARBA" id="ARBA00023002"/>
    </source>
</evidence>
<feature type="binding site" evidence="14">
    <location>
        <position position="181"/>
    </location>
    <ligand>
        <name>substrate</name>
    </ligand>
</feature>
<evidence type="ECO:0000256" key="2">
    <source>
        <dbReference type="ARBA" id="ARBA00004882"/>
    </source>
</evidence>
<feature type="binding site" evidence="14">
    <location>
        <position position="201"/>
    </location>
    <ligand>
        <name>substrate</name>
    </ligand>
</feature>
<name>A0A842HR64_9BURK</name>
<dbReference type="InterPro" id="IPR050765">
    <property type="entry name" value="Riboflavin_Biosynth_HTPR"/>
</dbReference>
<evidence type="ECO:0000256" key="14">
    <source>
        <dbReference type="PIRSR" id="PIRSR006769-2"/>
    </source>
</evidence>
<evidence type="ECO:0000256" key="1">
    <source>
        <dbReference type="ARBA" id="ARBA00002151"/>
    </source>
</evidence>
<evidence type="ECO:0000313" key="17">
    <source>
        <dbReference type="EMBL" id="MBC2770807.1"/>
    </source>
</evidence>
<dbReference type="EC" id="3.5.4.26" evidence="12"/>
<dbReference type="GO" id="GO:0008703">
    <property type="term" value="F:5-amino-6-(5-phosphoribosylamino)uracil reductase activity"/>
    <property type="evidence" value="ECO:0007669"/>
    <property type="project" value="UniProtKB-EC"/>
</dbReference>
<gene>
    <name evidence="17" type="primary">ribD</name>
    <name evidence="17" type="ORF">GTU67_12895</name>
</gene>
<dbReference type="InterPro" id="IPR016193">
    <property type="entry name" value="Cytidine_deaminase-like"/>
</dbReference>
<feature type="binding site" evidence="14">
    <location>
        <position position="219"/>
    </location>
    <ligand>
        <name>NADP(+)</name>
        <dbReference type="ChEBI" id="CHEBI:58349"/>
    </ligand>
</feature>
<comment type="catalytic activity">
    <reaction evidence="12">
        <text>5-amino-6-(5-phospho-D-ribitylamino)uracil + NADP(+) = 5-amino-6-(5-phospho-D-ribosylamino)uracil + NADPH + H(+)</text>
        <dbReference type="Rhea" id="RHEA:17845"/>
        <dbReference type="ChEBI" id="CHEBI:15378"/>
        <dbReference type="ChEBI" id="CHEBI:57783"/>
        <dbReference type="ChEBI" id="CHEBI:58349"/>
        <dbReference type="ChEBI" id="CHEBI:58421"/>
        <dbReference type="ChEBI" id="CHEBI:58453"/>
        <dbReference type="EC" id="1.1.1.193"/>
    </reaction>
</comment>
<feature type="binding site" evidence="14">
    <location>
        <position position="193"/>
    </location>
    <ligand>
        <name>NADP(+)</name>
        <dbReference type="ChEBI" id="CHEBI:58349"/>
    </ligand>
</feature>
<evidence type="ECO:0000256" key="13">
    <source>
        <dbReference type="PIRSR" id="PIRSR006769-1"/>
    </source>
</evidence>
<keyword evidence="8 12" id="KW-0862">Zinc</keyword>
<dbReference type="Pfam" id="PF01872">
    <property type="entry name" value="RibD_C"/>
    <property type="match status" value="1"/>
</dbReference>
<dbReference type="Gene3D" id="3.40.430.10">
    <property type="entry name" value="Dihydrofolate Reductase, subunit A"/>
    <property type="match status" value="1"/>
</dbReference>
<feature type="domain" description="CMP/dCMP-type deaminase" evidence="16">
    <location>
        <begin position="1"/>
        <end position="120"/>
    </location>
</feature>
<protein>
    <recommendedName>
        <fullName evidence="12">Riboflavin biosynthesis protein RibD</fullName>
    </recommendedName>
    <domain>
        <recommendedName>
            <fullName evidence="12">Diaminohydroxyphosphoribosylaminopyrimidine deaminase</fullName>
            <shortName evidence="12">DRAP deaminase</shortName>
            <ecNumber evidence="12">3.5.4.26</ecNumber>
        </recommendedName>
        <alternativeName>
            <fullName evidence="12">Riboflavin-specific deaminase</fullName>
        </alternativeName>
    </domain>
    <domain>
        <recommendedName>
            <fullName evidence="12">5-amino-6-(5-phosphoribosylamino)uracil reductase</fullName>
            <ecNumber evidence="12">1.1.1.193</ecNumber>
        </recommendedName>
        <alternativeName>
            <fullName evidence="12">HTP reductase</fullName>
        </alternativeName>
    </domain>
</protein>
<dbReference type="PANTHER" id="PTHR38011:SF7">
    <property type="entry name" value="2,5-DIAMINO-6-RIBOSYLAMINO-4(3H)-PYRIMIDINONE 5'-PHOSPHATE REDUCTASE"/>
    <property type="match status" value="1"/>
</dbReference>
<evidence type="ECO:0000256" key="9">
    <source>
        <dbReference type="ARBA" id="ARBA00022857"/>
    </source>
</evidence>
<feature type="binding site" evidence="15">
    <location>
        <position position="44"/>
    </location>
    <ligand>
        <name>Zn(2+)</name>
        <dbReference type="ChEBI" id="CHEBI:29105"/>
        <note>catalytic</note>
    </ligand>
</feature>
<dbReference type="InterPro" id="IPR002125">
    <property type="entry name" value="CMP_dCMP_dom"/>
</dbReference>
<dbReference type="UniPathway" id="UPA00275">
    <property type="reaction ID" value="UER00401"/>
</dbReference>